<accession>A0A2A9HCT5</accession>
<comment type="caution">
    <text evidence="3">The sequence shown here is derived from an EMBL/GenBank/DDBJ whole genome shotgun (WGS) entry which is preliminary data.</text>
</comment>
<protein>
    <recommendedName>
        <fullName evidence="5">Lipoprotein</fullName>
    </recommendedName>
</protein>
<feature type="signal peptide" evidence="2">
    <location>
        <begin position="1"/>
        <end position="20"/>
    </location>
</feature>
<evidence type="ECO:0008006" key="5">
    <source>
        <dbReference type="Google" id="ProtNLM"/>
    </source>
</evidence>
<keyword evidence="4" id="KW-1185">Reference proteome</keyword>
<evidence type="ECO:0000256" key="1">
    <source>
        <dbReference type="SAM" id="MobiDB-lite"/>
    </source>
</evidence>
<dbReference type="Proteomes" id="UP000223071">
    <property type="component" value="Unassembled WGS sequence"/>
</dbReference>
<evidence type="ECO:0000313" key="3">
    <source>
        <dbReference type="EMBL" id="PFG72962.1"/>
    </source>
</evidence>
<proteinExistence type="predicted"/>
<organism evidence="3 4">
    <name type="scientific">Tepidiforma thermophila (strain KCTC 52669 / CGMCC 1.13589 / G233)</name>
    <dbReference type="NCBI Taxonomy" id="2761530"/>
    <lineage>
        <taxon>Bacteria</taxon>
        <taxon>Bacillati</taxon>
        <taxon>Chloroflexota</taxon>
        <taxon>Tepidiformia</taxon>
        <taxon>Tepidiformales</taxon>
        <taxon>Tepidiformaceae</taxon>
        <taxon>Tepidiforma</taxon>
    </lineage>
</organism>
<gene>
    <name evidence="3" type="ORF">A9A59_0155</name>
</gene>
<reference evidence="3 4" key="1">
    <citation type="submission" date="2017-09" db="EMBL/GenBank/DDBJ databases">
        <title>Sequencing the genomes of two abundant thermophiles in Great Basin hot springs: Thermocrinis jamiesonii and novel Chloroflexi Thermoflexus hugenholtzii.</title>
        <authorList>
            <person name="Hedlund B."/>
        </authorList>
    </citation>
    <scope>NUCLEOTIDE SEQUENCE [LARGE SCALE GENOMIC DNA]</scope>
    <source>
        <strain evidence="3 4">G233</strain>
    </source>
</reference>
<feature type="region of interest" description="Disordered" evidence="1">
    <location>
        <begin position="26"/>
        <end position="68"/>
    </location>
</feature>
<feature type="chain" id="PRO_5012156865" description="Lipoprotein" evidence="2">
    <location>
        <begin position="21"/>
        <end position="241"/>
    </location>
</feature>
<dbReference type="RefSeq" id="WP_098502453.1">
    <property type="nucleotide sequence ID" value="NZ_PDJQ01000001.1"/>
</dbReference>
<sequence>MNRRLILLAAAGLAAGAILAACGGNDSDSDAGSGASSGSPTETAGSPAASPAATPGGSASPTSASGSSGAIPDDLAKLAADAAKATFTATYELAQPGIKGTFSLAQDGKNSRIALNSAEGEFIIINTEKDSFTCFKVGQTGFCQRQAPDPSLADFDFRGRLDDLGAEDSVSFKKLDDRKIAGLDSSCWQSSDASTAVTLCIAKKEKVMTLLEESSSGLSFTLTDYSGRVDSKLFEPPFPVQ</sequence>
<evidence type="ECO:0000313" key="4">
    <source>
        <dbReference type="Proteomes" id="UP000223071"/>
    </source>
</evidence>
<dbReference type="PROSITE" id="PS51257">
    <property type="entry name" value="PROKAR_LIPOPROTEIN"/>
    <property type="match status" value="1"/>
</dbReference>
<dbReference type="EMBL" id="PDJQ01000001">
    <property type="protein sequence ID" value="PFG72962.1"/>
    <property type="molecule type" value="Genomic_DNA"/>
</dbReference>
<keyword evidence="2" id="KW-0732">Signal</keyword>
<dbReference type="AlphaFoldDB" id="A0A2A9HCT5"/>
<name>A0A2A9HCT5_TEPT2</name>
<evidence type="ECO:0000256" key="2">
    <source>
        <dbReference type="SAM" id="SignalP"/>
    </source>
</evidence>